<reference evidence="2 3" key="1">
    <citation type="submission" date="2015-05" db="EMBL/GenBank/DDBJ databases">
        <authorList>
            <person name="Dickey A."/>
            <person name="Clawson M."/>
            <person name="Bono J."/>
            <person name="Loy J.D."/>
        </authorList>
    </citation>
    <scope>NUCLEOTIDE SEQUENCE [LARGE SCALE GENOMIC DNA]</scope>
    <source>
        <strain evidence="2 3">22581</strain>
    </source>
</reference>
<dbReference type="EMBL" id="CP011376">
    <property type="protein sequence ID" value="AKG07961.1"/>
    <property type="molecule type" value="Genomic_DNA"/>
</dbReference>
<dbReference type="RefSeq" id="WP_046696446.1">
    <property type="nucleotide sequence ID" value="NZ_CP011376.1"/>
</dbReference>
<dbReference type="AlphaFoldDB" id="A0AAC8PW67"/>
<evidence type="ECO:0000256" key="1">
    <source>
        <dbReference type="SAM" id="SignalP"/>
    </source>
</evidence>
<gene>
    <name evidence="2" type="ORF">AAX06_07100</name>
</gene>
<name>A0AAC8PW67_9GAMM</name>
<feature type="chain" id="PRO_5042189467" description="TonB-dependent receptor plug domain-containing protein" evidence="1">
    <location>
        <begin position="25"/>
        <end position="114"/>
    </location>
</feature>
<proteinExistence type="predicted"/>
<accession>A0AAC8PW67</accession>
<evidence type="ECO:0000313" key="2">
    <source>
        <dbReference type="EMBL" id="AKG07961.1"/>
    </source>
</evidence>
<organism evidence="2 3">
    <name type="scientific">Moraxella bovoculi</name>
    <dbReference type="NCBI Taxonomy" id="386891"/>
    <lineage>
        <taxon>Bacteria</taxon>
        <taxon>Pseudomonadati</taxon>
        <taxon>Pseudomonadota</taxon>
        <taxon>Gammaproteobacteria</taxon>
        <taxon>Moraxellales</taxon>
        <taxon>Moraxellaceae</taxon>
        <taxon>Moraxella</taxon>
    </lineage>
</organism>
<dbReference type="SUPFAM" id="SSF56935">
    <property type="entry name" value="Porins"/>
    <property type="match status" value="1"/>
</dbReference>
<evidence type="ECO:0008006" key="4">
    <source>
        <dbReference type="Google" id="ProtNLM"/>
    </source>
</evidence>
<feature type="signal peptide" evidence="1">
    <location>
        <begin position="1"/>
        <end position="24"/>
    </location>
</feature>
<dbReference type="Proteomes" id="UP000077465">
    <property type="component" value="Chromosome"/>
</dbReference>
<sequence length="114" mass="12534">MYQLFKPATLSVAVLGLMSASVWAEQSDSEPSVTLEPMIVSVSGVGRTLEKGPGSVTSINADEIRHIGANNMADVVKFNRLWQRHLRPKPAAMHGMVQARQAIIFVAWMVTVWD</sequence>
<evidence type="ECO:0000313" key="3">
    <source>
        <dbReference type="Proteomes" id="UP000077465"/>
    </source>
</evidence>
<keyword evidence="1" id="KW-0732">Signal</keyword>
<protein>
    <recommendedName>
        <fullName evidence="4">TonB-dependent receptor plug domain-containing protein</fullName>
    </recommendedName>
</protein>